<evidence type="ECO:0000313" key="2">
    <source>
        <dbReference type="EMBL" id="WWX23693.1"/>
    </source>
</evidence>
<reference evidence="2 3" key="1">
    <citation type="submission" date="2024-03" db="EMBL/GenBank/DDBJ databases">
        <title>Phenotype and Genome Characterization of a Sulfate-Reducing Bacterium Pseudodesulfovibrio sp. strain 5S69, isolated from Petroleum Reservoir in Tatarstan (Russia).</title>
        <authorList>
            <person name="Bidzhieva S.K."/>
            <person name="Kadnikov V."/>
            <person name="Tourova T.P."/>
            <person name="Samigullina S.R."/>
            <person name="Sokolova D.S."/>
            <person name="Poltaraus A.B."/>
            <person name="Avtukh A.N."/>
            <person name="Tereshina V.M."/>
            <person name="Mardanov A.V."/>
            <person name="Nazina T.N."/>
        </authorList>
    </citation>
    <scope>NUCLEOTIDE SEQUENCE [LARGE SCALE GENOMIC DNA]</scope>
    <source>
        <strain evidence="2 3">5S69</strain>
    </source>
</reference>
<dbReference type="EMBL" id="CP146609">
    <property type="protein sequence ID" value="WWX23693.1"/>
    <property type="molecule type" value="Genomic_DNA"/>
</dbReference>
<feature type="transmembrane region" description="Helical" evidence="1">
    <location>
        <begin position="77"/>
        <end position="95"/>
    </location>
</feature>
<name>A0ABZ2IYN9_9BACT</name>
<gene>
    <name evidence="2" type="ORF">V8V93_05690</name>
</gene>
<dbReference type="RefSeq" id="WP_338669390.1">
    <property type="nucleotide sequence ID" value="NZ_CP146609.1"/>
</dbReference>
<evidence type="ECO:0000313" key="3">
    <source>
        <dbReference type="Proteomes" id="UP001385389"/>
    </source>
</evidence>
<protein>
    <submittedName>
        <fullName evidence="2">Uncharacterized protein</fullName>
    </submittedName>
</protein>
<keyword evidence="1" id="KW-1133">Transmembrane helix</keyword>
<keyword evidence="1" id="KW-0472">Membrane</keyword>
<dbReference type="Proteomes" id="UP001385389">
    <property type="component" value="Chromosome"/>
</dbReference>
<accession>A0ABZ2IYN9</accession>
<keyword evidence="1" id="KW-0812">Transmembrane</keyword>
<keyword evidence="3" id="KW-1185">Reference proteome</keyword>
<proteinExistence type="predicted"/>
<sequence length="159" mass="17342">MTTTAIAVQQLETWETEFTDIDKIKAGALLHKMGVPFQITEVMLDLWDNTKRIGAKLVGIGKIICCKIIEFVQRNPNLALGIALGVSASLLTSMIPWIGPILAPLVAIIAIPYASIAGMMIDLRDRGESTDSTIQAAVLAAKEFYRLVVEIFQAVKETL</sequence>
<evidence type="ECO:0000256" key="1">
    <source>
        <dbReference type="SAM" id="Phobius"/>
    </source>
</evidence>
<organism evidence="2 3">
    <name type="scientific">Pseudodesulfovibrio methanolicus</name>
    <dbReference type="NCBI Taxonomy" id="3126690"/>
    <lineage>
        <taxon>Bacteria</taxon>
        <taxon>Pseudomonadati</taxon>
        <taxon>Thermodesulfobacteriota</taxon>
        <taxon>Desulfovibrionia</taxon>
        <taxon>Desulfovibrionales</taxon>
        <taxon>Desulfovibrionaceae</taxon>
    </lineage>
</organism>
<feature type="transmembrane region" description="Helical" evidence="1">
    <location>
        <begin position="101"/>
        <end position="121"/>
    </location>
</feature>